<name>A0A6L2K772_TANCI</name>
<feature type="region of interest" description="Disordered" evidence="1">
    <location>
        <begin position="109"/>
        <end position="142"/>
    </location>
</feature>
<comment type="caution">
    <text evidence="2">The sequence shown here is derived from an EMBL/GenBank/DDBJ whole genome shotgun (WGS) entry which is preliminary data.</text>
</comment>
<reference evidence="2" key="1">
    <citation type="journal article" date="2019" name="Sci. Rep.">
        <title>Draft genome of Tanacetum cinerariifolium, the natural source of mosquito coil.</title>
        <authorList>
            <person name="Yamashiro T."/>
            <person name="Shiraishi A."/>
            <person name="Satake H."/>
            <person name="Nakayama K."/>
        </authorList>
    </citation>
    <scope>NUCLEOTIDE SEQUENCE</scope>
</reference>
<evidence type="ECO:0000313" key="2">
    <source>
        <dbReference type="EMBL" id="GEU43915.1"/>
    </source>
</evidence>
<evidence type="ECO:0000256" key="1">
    <source>
        <dbReference type="SAM" id="MobiDB-lite"/>
    </source>
</evidence>
<sequence length="142" mass="16490">MVKIQQDERSDWDDDDERSGGKIIVIQEKLAQNQQDFLDEYLPQWDDQLATRKPRSELEWENLFAAKRGEDHTVLHISKNEEKDDDMPYPKFRKFKQLAAQIIKKHEEHAFPTATDDAESSTSYQPPPDAIMGSKTEPTTSI</sequence>
<dbReference type="AlphaFoldDB" id="A0A6L2K772"/>
<protein>
    <submittedName>
        <fullName evidence="2">Uncharacterized protein</fullName>
    </submittedName>
</protein>
<accession>A0A6L2K772</accession>
<dbReference type="EMBL" id="BKCJ010001772">
    <property type="protein sequence ID" value="GEU43915.1"/>
    <property type="molecule type" value="Genomic_DNA"/>
</dbReference>
<feature type="region of interest" description="Disordered" evidence="1">
    <location>
        <begin position="1"/>
        <end position="20"/>
    </location>
</feature>
<proteinExistence type="predicted"/>
<gene>
    <name evidence="2" type="ORF">Tci_015893</name>
</gene>
<organism evidence="2">
    <name type="scientific">Tanacetum cinerariifolium</name>
    <name type="common">Dalmatian daisy</name>
    <name type="synonym">Chrysanthemum cinerariifolium</name>
    <dbReference type="NCBI Taxonomy" id="118510"/>
    <lineage>
        <taxon>Eukaryota</taxon>
        <taxon>Viridiplantae</taxon>
        <taxon>Streptophyta</taxon>
        <taxon>Embryophyta</taxon>
        <taxon>Tracheophyta</taxon>
        <taxon>Spermatophyta</taxon>
        <taxon>Magnoliopsida</taxon>
        <taxon>eudicotyledons</taxon>
        <taxon>Gunneridae</taxon>
        <taxon>Pentapetalae</taxon>
        <taxon>asterids</taxon>
        <taxon>campanulids</taxon>
        <taxon>Asterales</taxon>
        <taxon>Asteraceae</taxon>
        <taxon>Asteroideae</taxon>
        <taxon>Anthemideae</taxon>
        <taxon>Anthemidinae</taxon>
        <taxon>Tanacetum</taxon>
    </lineage>
</organism>